<accession>A0ABR4FZD4</accession>
<protein>
    <submittedName>
        <fullName evidence="2">Uncharacterized protein</fullName>
    </submittedName>
</protein>
<proteinExistence type="predicted"/>
<dbReference type="PANTHER" id="PTHR35043:SF7">
    <property type="entry name" value="TRANSCRIPTION FACTOR DOMAIN-CONTAINING PROTEIN"/>
    <property type="match status" value="1"/>
</dbReference>
<feature type="transmembrane region" description="Helical" evidence="1">
    <location>
        <begin position="56"/>
        <end position="74"/>
    </location>
</feature>
<keyword evidence="3" id="KW-1185">Reference proteome</keyword>
<comment type="caution">
    <text evidence="2">The sequence shown here is derived from an EMBL/GenBank/DDBJ whole genome shotgun (WGS) entry which is preliminary data.</text>
</comment>
<evidence type="ECO:0000313" key="2">
    <source>
        <dbReference type="EMBL" id="KAL2788629.1"/>
    </source>
</evidence>
<evidence type="ECO:0000256" key="1">
    <source>
        <dbReference type="SAM" id="Phobius"/>
    </source>
</evidence>
<evidence type="ECO:0000313" key="3">
    <source>
        <dbReference type="Proteomes" id="UP001610563"/>
    </source>
</evidence>
<organism evidence="2 3">
    <name type="scientific">Aspergillus keveii</name>
    <dbReference type="NCBI Taxonomy" id="714993"/>
    <lineage>
        <taxon>Eukaryota</taxon>
        <taxon>Fungi</taxon>
        <taxon>Dikarya</taxon>
        <taxon>Ascomycota</taxon>
        <taxon>Pezizomycotina</taxon>
        <taxon>Eurotiomycetes</taxon>
        <taxon>Eurotiomycetidae</taxon>
        <taxon>Eurotiales</taxon>
        <taxon>Aspergillaceae</taxon>
        <taxon>Aspergillus</taxon>
        <taxon>Aspergillus subgen. Nidulantes</taxon>
    </lineage>
</organism>
<reference evidence="2 3" key="1">
    <citation type="submission" date="2024-07" db="EMBL/GenBank/DDBJ databases">
        <title>Section-level genome sequencing and comparative genomics of Aspergillus sections Usti and Cavernicolus.</title>
        <authorList>
            <consortium name="Lawrence Berkeley National Laboratory"/>
            <person name="Nybo J.L."/>
            <person name="Vesth T.C."/>
            <person name="Theobald S."/>
            <person name="Frisvad J.C."/>
            <person name="Larsen T.O."/>
            <person name="Kjaerboelling I."/>
            <person name="Rothschild-Mancinelli K."/>
            <person name="Lyhne E.K."/>
            <person name="Kogle M.E."/>
            <person name="Barry K."/>
            <person name="Clum A."/>
            <person name="Na H."/>
            <person name="Ledsgaard L."/>
            <person name="Lin J."/>
            <person name="Lipzen A."/>
            <person name="Kuo A."/>
            <person name="Riley R."/>
            <person name="Mondo S."/>
            <person name="Labutti K."/>
            <person name="Haridas S."/>
            <person name="Pangalinan J."/>
            <person name="Salamov A.A."/>
            <person name="Simmons B.A."/>
            <person name="Magnuson J.K."/>
            <person name="Chen J."/>
            <person name="Drula E."/>
            <person name="Henrissat B."/>
            <person name="Wiebenga A."/>
            <person name="Lubbers R.J."/>
            <person name="Gomes A.C."/>
            <person name="Makela M.R."/>
            <person name="Stajich J."/>
            <person name="Grigoriev I.V."/>
            <person name="Mortensen U.H."/>
            <person name="De Vries R.P."/>
            <person name="Baker S.E."/>
            <person name="Andersen M.R."/>
        </authorList>
    </citation>
    <scope>NUCLEOTIDE SEQUENCE [LARGE SCALE GENOMIC DNA]</scope>
    <source>
        <strain evidence="2 3">CBS 209.92</strain>
    </source>
</reference>
<feature type="transmembrane region" description="Helical" evidence="1">
    <location>
        <begin position="406"/>
        <end position="428"/>
    </location>
</feature>
<dbReference type="PANTHER" id="PTHR35043">
    <property type="entry name" value="TRANSCRIPTION FACTOR DOMAIN-CONTAINING PROTEIN"/>
    <property type="match status" value="1"/>
</dbReference>
<name>A0ABR4FZD4_9EURO</name>
<keyword evidence="1" id="KW-0812">Transmembrane</keyword>
<sequence length="451" mass="51252">MNSTTLQGWQFNDNSRSSWDIVWTCLTTIFACTWTVLHQAVPARNKSQALITASKLWVFTFNFLAPEAIGLLATEELWRVRALRERCNAAQESSNRKTNEPDSWLYSRTKPLVDAQGVDDLNLYAPRLEWSLPQCWVIQMGGLILETQDEWIYYVLPDQICAFIEAGLIKCSDFTDREIQDRAKADAFAKAFTVCQSLWVTVNIVGRAGYDLPITPFEFSALAYVVCAILLYVVWRDKPQDMTVPISIGVPYTRSSLPQEIRSLTDACPKRWMHRRVIPPKQSVGASGLFIWRKMEVASVDTLQKVDRSYRGFTLRDETIVNTAATFHGLIFCGIHVAAWNFAFPTPAEKIAWRVFSLTALAMLVAYYLNAQAPLVARWLKNRGTRLPAFMDNYVDPHGAFTKTEIFLPLWFMLFYVLARFGMVGLIFSSLRALPSGAYIAVDWLASIPHI</sequence>
<keyword evidence="1" id="KW-0472">Membrane</keyword>
<feature type="transmembrane region" description="Helical" evidence="1">
    <location>
        <begin position="217"/>
        <end position="235"/>
    </location>
</feature>
<feature type="transmembrane region" description="Helical" evidence="1">
    <location>
        <begin position="351"/>
        <end position="369"/>
    </location>
</feature>
<feature type="transmembrane region" description="Helical" evidence="1">
    <location>
        <begin position="325"/>
        <end position="344"/>
    </location>
</feature>
<dbReference type="Proteomes" id="UP001610563">
    <property type="component" value="Unassembled WGS sequence"/>
</dbReference>
<gene>
    <name evidence="2" type="ORF">BJX66DRAFT_252198</name>
</gene>
<feature type="transmembrane region" description="Helical" evidence="1">
    <location>
        <begin position="21"/>
        <end position="41"/>
    </location>
</feature>
<keyword evidence="1" id="KW-1133">Transmembrane helix</keyword>
<dbReference type="EMBL" id="JBFTWV010000076">
    <property type="protein sequence ID" value="KAL2788629.1"/>
    <property type="molecule type" value="Genomic_DNA"/>
</dbReference>